<evidence type="ECO:0000256" key="1">
    <source>
        <dbReference type="SAM" id="Coils"/>
    </source>
</evidence>
<name>H0HJF0_9HYPH</name>
<feature type="coiled-coil region" evidence="1">
    <location>
        <begin position="15"/>
        <end position="94"/>
    </location>
</feature>
<keyword evidence="3" id="KW-1185">Reference proteome</keyword>
<gene>
    <name evidence="2" type="ORF">MAXJ12_01274</name>
</gene>
<accession>H0HJF0</accession>
<dbReference type="OrthoDB" id="8115673at2"/>
<dbReference type="Proteomes" id="UP000003250">
    <property type="component" value="Unassembled WGS sequence"/>
</dbReference>
<dbReference type="AlphaFoldDB" id="H0HJF0"/>
<dbReference type="EMBL" id="AHAM01000018">
    <property type="protein sequence ID" value="EHK59153.1"/>
    <property type="molecule type" value="Genomic_DNA"/>
</dbReference>
<dbReference type="RefSeq" id="WP_008833912.1">
    <property type="nucleotide sequence ID" value="NZ_AHAM01000018.1"/>
</dbReference>
<protein>
    <submittedName>
        <fullName evidence="2">Uncharacterized protein</fullName>
    </submittedName>
</protein>
<organism evidence="2 3">
    <name type="scientific">Mesorhizobium alhagi CCNWXJ12-2</name>
    <dbReference type="NCBI Taxonomy" id="1107882"/>
    <lineage>
        <taxon>Bacteria</taxon>
        <taxon>Pseudomonadati</taxon>
        <taxon>Pseudomonadota</taxon>
        <taxon>Alphaproteobacteria</taxon>
        <taxon>Hyphomicrobiales</taxon>
        <taxon>Phyllobacteriaceae</taxon>
        <taxon>Allomesorhizobium</taxon>
    </lineage>
</organism>
<reference evidence="2 3" key="1">
    <citation type="journal article" date="2012" name="J. Bacteriol.">
        <title>Draft Genome Sequence of Mesorhizobium alhagi CCNWXJ12-2T, a Novel Salt-Resistant Species Isolated from the Desert of Northwestern China.</title>
        <authorList>
            <person name="Zhou M."/>
            <person name="Chen W."/>
            <person name="Chen H."/>
            <person name="Wei G."/>
        </authorList>
    </citation>
    <scope>NUCLEOTIDE SEQUENCE [LARGE SCALE GENOMIC DNA]</scope>
    <source>
        <strain evidence="2 3">CCNWXJ12-2</strain>
    </source>
</reference>
<keyword evidence="1" id="KW-0175">Coiled coil</keyword>
<evidence type="ECO:0000313" key="3">
    <source>
        <dbReference type="Proteomes" id="UP000003250"/>
    </source>
</evidence>
<evidence type="ECO:0000313" key="2">
    <source>
        <dbReference type="EMBL" id="EHK59153.1"/>
    </source>
</evidence>
<proteinExistence type="predicted"/>
<dbReference type="PATRIC" id="fig|1107882.3.peg.255"/>
<sequence>MALFRFQTRNPNRDRETDAGRLQRLNRMLDDLRAEMERERNGLRDRYEKVAADAAFSQQALENDRVGAAMSSKIDDMTDIMIRYRGRIQSLEKQIGFVTDLHGQVEAFSQENAGESLSPVAARADRG</sequence>